<reference evidence="2" key="2">
    <citation type="journal article" date="2021" name="PeerJ">
        <title>Extensive microbial diversity within the chicken gut microbiome revealed by metagenomics and culture.</title>
        <authorList>
            <person name="Gilroy R."/>
            <person name="Ravi A."/>
            <person name="Getino M."/>
            <person name="Pursley I."/>
            <person name="Horton D.L."/>
            <person name="Alikhan N.F."/>
            <person name="Baker D."/>
            <person name="Gharbi K."/>
            <person name="Hall N."/>
            <person name="Watson M."/>
            <person name="Adriaenssens E.M."/>
            <person name="Foster-Nyarko E."/>
            <person name="Jarju S."/>
            <person name="Secka A."/>
            <person name="Antonio M."/>
            <person name="Oren A."/>
            <person name="Chaudhuri R.R."/>
            <person name="La Ragione R."/>
            <person name="Hildebrand F."/>
            <person name="Pallen M.J."/>
        </authorList>
    </citation>
    <scope>NUCLEOTIDE SEQUENCE</scope>
    <source>
        <strain evidence="2">CHK178-757</strain>
    </source>
</reference>
<reference evidence="2" key="1">
    <citation type="submission" date="2020-10" db="EMBL/GenBank/DDBJ databases">
        <authorList>
            <person name="Gilroy R."/>
        </authorList>
    </citation>
    <scope>NUCLEOTIDE SEQUENCE</scope>
    <source>
        <strain evidence="2">CHK178-757</strain>
    </source>
</reference>
<protein>
    <submittedName>
        <fullName evidence="2">Helix-turn-helix transcriptional regulator</fullName>
    </submittedName>
</protein>
<proteinExistence type="predicted"/>
<organism evidence="2 3">
    <name type="scientific">Candidatus Scybalocola faecigallinarum</name>
    <dbReference type="NCBI Taxonomy" id="2840941"/>
    <lineage>
        <taxon>Bacteria</taxon>
        <taxon>Bacillati</taxon>
        <taxon>Bacillota</taxon>
        <taxon>Clostridia</taxon>
        <taxon>Lachnospirales</taxon>
        <taxon>Lachnospiraceae</taxon>
        <taxon>Lachnospiraceae incertae sedis</taxon>
        <taxon>Candidatus Scybalocola (ex Gilroy et al. 2021)</taxon>
    </lineage>
</organism>
<dbReference type="InterPro" id="IPR010982">
    <property type="entry name" value="Lambda_DNA-bd_dom_sf"/>
</dbReference>
<dbReference type="SUPFAM" id="SSF47413">
    <property type="entry name" value="lambda repressor-like DNA-binding domains"/>
    <property type="match status" value="1"/>
</dbReference>
<dbReference type="Pfam" id="PF01381">
    <property type="entry name" value="HTH_3"/>
    <property type="match status" value="1"/>
</dbReference>
<dbReference type="PROSITE" id="PS50943">
    <property type="entry name" value="HTH_CROC1"/>
    <property type="match status" value="1"/>
</dbReference>
<dbReference type="EMBL" id="DVIT01000037">
    <property type="protein sequence ID" value="HIS47928.1"/>
    <property type="molecule type" value="Genomic_DNA"/>
</dbReference>
<dbReference type="InterPro" id="IPR001387">
    <property type="entry name" value="Cro/C1-type_HTH"/>
</dbReference>
<accession>A0A9D1F5G4</accession>
<dbReference type="Gene3D" id="1.10.260.40">
    <property type="entry name" value="lambda repressor-like DNA-binding domains"/>
    <property type="match status" value="1"/>
</dbReference>
<dbReference type="CDD" id="cd00093">
    <property type="entry name" value="HTH_XRE"/>
    <property type="match status" value="1"/>
</dbReference>
<name>A0A9D1F5G4_9FIRM</name>
<dbReference type="GO" id="GO:0003677">
    <property type="term" value="F:DNA binding"/>
    <property type="evidence" value="ECO:0007669"/>
    <property type="project" value="InterPro"/>
</dbReference>
<dbReference type="Proteomes" id="UP000823927">
    <property type="component" value="Unassembled WGS sequence"/>
</dbReference>
<evidence type="ECO:0000313" key="2">
    <source>
        <dbReference type="EMBL" id="HIS47928.1"/>
    </source>
</evidence>
<dbReference type="AlphaFoldDB" id="A0A9D1F5G4"/>
<evidence type="ECO:0000313" key="3">
    <source>
        <dbReference type="Proteomes" id="UP000823927"/>
    </source>
</evidence>
<feature type="domain" description="HTH cro/C1-type" evidence="1">
    <location>
        <begin position="16"/>
        <end position="63"/>
    </location>
</feature>
<comment type="caution">
    <text evidence="2">The sequence shown here is derived from an EMBL/GenBank/DDBJ whole genome shotgun (WGS) entry which is preliminary data.</text>
</comment>
<gene>
    <name evidence="2" type="ORF">IAB46_10345</name>
</gene>
<sequence length="473" mass="54684">MSEFSQALECGIYKSGLTENQLAKISGFTRSYIALMKNGQRVSPDTVKLKKLLEALSLSAYEYENIWNAYLKARYGEDTYKMHMCAISFIESFGRISTISIKSDFFHDIPDINTINNRMDLEVFVKAVLEQEALTEGGYVRMIMQEDFSILYTMLPSVCRSNSKLKVEHIICLEGADGDDAKNRIRNLEILKILMPVFLAGNENGYDVYYYYDKISSHFASTVLMPYMIMTSRYVINISVDLEYAVVSREKDTHWLFEQLFIQRKKSCRKMINRIPTGINIFEFYAQNRPQSDQIFTIGSQPCFGTFPVDSMVHNYLTDDNRGAINMLLNVLEDNRRLYGGMKLMTSYFTKSGIRRLMEDGIVDELPKEIYTSLDYGDRCQLLKMLIHAIKSQNYEAYLLDDQKIIYPHQLLISAYSMTDVNVVYMSEHTEARFALREQSVTRILFDFLQGMKETSIAASKEETLAYLESFLK</sequence>
<evidence type="ECO:0000259" key="1">
    <source>
        <dbReference type="PROSITE" id="PS50943"/>
    </source>
</evidence>